<sequence>MLLELAEIKHRRKETVKISTAREEKKNGHEKLSAEALHSAPVPDDVTPDAPKAAVSPPTATGGDYVDAADLILDTLTASAQADMDIQSS</sequence>
<comment type="caution">
    <text evidence="2">The sequence shown here is derived from an EMBL/GenBank/DDBJ whole genome shotgun (WGS) entry which is preliminary data.</text>
</comment>
<protein>
    <submittedName>
        <fullName evidence="2">Uncharacterized protein</fullName>
    </submittedName>
</protein>
<feature type="compositionally biased region" description="Basic and acidic residues" evidence="1">
    <location>
        <begin position="20"/>
        <end position="33"/>
    </location>
</feature>
<organism evidence="2 3">
    <name type="scientific">Cylicocyclus nassatus</name>
    <name type="common">Nematode worm</name>
    <dbReference type="NCBI Taxonomy" id="53992"/>
    <lineage>
        <taxon>Eukaryota</taxon>
        <taxon>Metazoa</taxon>
        <taxon>Ecdysozoa</taxon>
        <taxon>Nematoda</taxon>
        <taxon>Chromadorea</taxon>
        <taxon>Rhabditida</taxon>
        <taxon>Rhabditina</taxon>
        <taxon>Rhabditomorpha</taxon>
        <taxon>Strongyloidea</taxon>
        <taxon>Strongylidae</taxon>
        <taxon>Cylicocyclus</taxon>
    </lineage>
</organism>
<name>A0AA36GSG4_CYLNA</name>
<feature type="compositionally biased region" description="Low complexity" evidence="1">
    <location>
        <begin position="40"/>
        <end position="55"/>
    </location>
</feature>
<keyword evidence="3" id="KW-1185">Reference proteome</keyword>
<evidence type="ECO:0000313" key="3">
    <source>
        <dbReference type="Proteomes" id="UP001176961"/>
    </source>
</evidence>
<reference evidence="2" key="1">
    <citation type="submission" date="2023-07" db="EMBL/GenBank/DDBJ databases">
        <authorList>
            <consortium name="CYATHOMIX"/>
        </authorList>
    </citation>
    <scope>NUCLEOTIDE SEQUENCE</scope>
    <source>
        <strain evidence="2">N/A</strain>
    </source>
</reference>
<evidence type="ECO:0000256" key="1">
    <source>
        <dbReference type="SAM" id="MobiDB-lite"/>
    </source>
</evidence>
<feature type="region of interest" description="Disordered" evidence="1">
    <location>
        <begin position="17"/>
        <end position="61"/>
    </location>
</feature>
<accession>A0AA36GSG4</accession>
<evidence type="ECO:0000313" key="2">
    <source>
        <dbReference type="EMBL" id="CAJ0597345.1"/>
    </source>
</evidence>
<dbReference type="EMBL" id="CATQJL010000223">
    <property type="protein sequence ID" value="CAJ0597345.1"/>
    <property type="molecule type" value="Genomic_DNA"/>
</dbReference>
<dbReference type="AlphaFoldDB" id="A0AA36GSG4"/>
<proteinExistence type="predicted"/>
<dbReference type="Proteomes" id="UP001176961">
    <property type="component" value="Unassembled WGS sequence"/>
</dbReference>
<gene>
    <name evidence="2" type="ORF">CYNAS_LOCUS9328</name>
</gene>